<dbReference type="InterPro" id="IPR052891">
    <property type="entry name" value="DNA-3mA_glycosylase"/>
</dbReference>
<feature type="binding site" evidence="1">
    <location>
        <position position="151"/>
    </location>
    <ligand>
        <name>Zn(2+)</name>
        <dbReference type="ChEBI" id="CHEBI:29105"/>
    </ligand>
</feature>
<reference evidence="2 3" key="1">
    <citation type="submission" date="2016-12" db="EMBL/GenBank/DDBJ databases">
        <authorList>
            <person name="Song W.-J."/>
            <person name="Kurnit D.M."/>
        </authorList>
    </citation>
    <scope>NUCLEOTIDE SEQUENCE [LARGE SCALE GENOMIC DNA]</scope>
    <source>
        <strain evidence="2 3">IMCC3135</strain>
    </source>
</reference>
<dbReference type="AlphaFoldDB" id="A0A2Z2NW78"/>
<sequence>MQLFELLNLEGQQAGLSWITILNKREGYRQLFAGFDPVKIARFTDAKLDKIASNPLIVRHRQKVESIRSNAHAWLAMREAGQDFSEFVWSYVNHEAIDNARTCMSEVPAKTDASTAMSKQLKKLGFAFVGPTTCYAFMQAGGMVNDHLTSCPRHPEVA</sequence>
<dbReference type="SUPFAM" id="SSF48150">
    <property type="entry name" value="DNA-glycosylase"/>
    <property type="match status" value="1"/>
</dbReference>
<dbReference type="InterPro" id="IPR011257">
    <property type="entry name" value="DNA_glycosylase"/>
</dbReference>
<dbReference type="Gene3D" id="1.10.340.30">
    <property type="entry name" value="Hypothetical protein, domain 2"/>
    <property type="match status" value="1"/>
</dbReference>
<dbReference type="InterPro" id="IPR005019">
    <property type="entry name" value="Adenine_glyco"/>
</dbReference>
<evidence type="ECO:0000313" key="2">
    <source>
        <dbReference type="EMBL" id="ASJ71414.1"/>
    </source>
</evidence>
<keyword evidence="2" id="KW-0326">Glycosidase</keyword>
<dbReference type="PANTHER" id="PTHR30037:SF4">
    <property type="entry name" value="DNA-3-METHYLADENINE GLYCOSYLASE I"/>
    <property type="match status" value="1"/>
</dbReference>
<keyword evidence="1" id="KW-0862">Zinc</keyword>
<dbReference type="Pfam" id="PF03352">
    <property type="entry name" value="Adenine_glyco"/>
    <property type="match status" value="1"/>
</dbReference>
<dbReference type="GO" id="GO:0046872">
    <property type="term" value="F:metal ion binding"/>
    <property type="evidence" value="ECO:0007669"/>
    <property type="project" value="UniProtKB-KW"/>
</dbReference>
<gene>
    <name evidence="2" type="primary">tag_1</name>
    <name evidence="2" type="ORF">IMCC3135_06535</name>
</gene>
<accession>A0A2Z2NW78</accession>
<feature type="binding site" evidence="1">
    <location>
        <position position="147"/>
    </location>
    <ligand>
        <name>Zn(2+)</name>
        <dbReference type="ChEBI" id="CHEBI:29105"/>
    </ligand>
</feature>
<keyword evidence="3" id="KW-1185">Reference proteome</keyword>
<evidence type="ECO:0000256" key="1">
    <source>
        <dbReference type="PIRSR" id="PIRSR605019-1"/>
    </source>
</evidence>
<organism evidence="2 3">
    <name type="scientific">Granulosicoccus antarcticus IMCC3135</name>
    <dbReference type="NCBI Taxonomy" id="1192854"/>
    <lineage>
        <taxon>Bacteria</taxon>
        <taxon>Pseudomonadati</taxon>
        <taxon>Pseudomonadota</taxon>
        <taxon>Gammaproteobacteria</taxon>
        <taxon>Chromatiales</taxon>
        <taxon>Granulosicoccaceae</taxon>
        <taxon>Granulosicoccus</taxon>
    </lineage>
</organism>
<proteinExistence type="predicted"/>
<dbReference type="Proteomes" id="UP000250079">
    <property type="component" value="Chromosome"/>
</dbReference>
<dbReference type="EMBL" id="CP018632">
    <property type="protein sequence ID" value="ASJ71414.1"/>
    <property type="molecule type" value="Genomic_DNA"/>
</dbReference>
<dbReference type="GO" id="GO:0006284">
    <property type="term" value="P:base-excision repair"/>
    <property type="evidence" value="ECO:0007669"/>
    <property type="project" value="InterPro"/>
</dbReference>
<dbReference type="EC" id="3.2.2.20" evidence="2"/>
<keyword evidence="2" id="KW-0378">Hydrolase</keyword>
<dbReference type="GO" id="GO:0008725">
    <property type="term" value="F:DNA-3-methyladenine glycosylase activity"/>
    <property type="evidence" value="ECO:0007669"/>
    <property type="project" value="UniProtKB-EC"/>
</dbReference>
<dbReference type="PANTHER" id="PTHR30037">
    <property type="entry name" value="DNA-3-METHYLADENINE GLYCOSYLASE 1"/>
    <property type="match status" value="1"/>
</dbReference>
<dbReference type="KEGG" id="gai:IMCC3135_06535"/>
<evidence type="ECO:0000313" key="3">
    <source>
        <dbReference type="Proteomes" id="UP000250079"/>
    </source>
</evidence>
<keyword evidence="1" id="KW-0479">Metal-binding</keyword>
<protein>
    <submittedName>
        <fullName evidence="2">DNA-3-methyladenine glycosylase 1</fullName>
        <ecNumber evidence="2">3.2.2.20</ecNumber>
    </submittedName>
</protein>
<name>A0A2Z2NW78_9GAMM</name>